<evidence type="ECO:0000313" key="4">
    <source>
        <dbReference type="Proteomes" id="UP000653730"/>
    </source>
</evidence>
<dbReference type="Proteomes" id="UP000653730">
    <property type="component" value="Unassembled WGS sequence"/>
</dbReference>
<dbReference type="SUPFAM" id="SSF50974">
    <property type="entry name" value="Nitrous oxide reductase, N-terminal domain"/>
    <property type="match status" value="1"/>
</dbReference>
<dbReference type="AlphaFoldDB" id="A0A926JP79"/>
<evidence type="ECO:0000313" key="3">
    <source>
        <dbReference type="EMBL" id="MBC9794778.1"/>
    </source>
</evidence>
<dbReference type="InterPro" id="IPR015943">
    <property type="entry name" value="WD40/YVTN_repeat-like_dom_sf"/>
</dbReference>
<dbReference type="PROSITE" id="PS51257">
    <property type="entry name" value="PROKAR_LIPOPROTEIN"/>
    <property type="match status" value="1"/>
</dbReference>
<dbReference type="Gene3D" id="2.130.10.10">
    <property type="entry name" value="YVTN repeat-like/Quinoprotein amine dehydrogenase"/>
    <property type="match status" value="1"/>
</dbReference>
<dbReference type="Pfam" id="PF16819">
    <property type="entry name" value="DUF5074"/>
    <property type="match status" value="1"/>
</dbReference>
<keyword evidence="4" id="KW-1185">Reference proteome</keyword>
<reference evidence="3 4" key="1">
    <citation type="submission" date="2020-09" db="EMBL/GenBank/DDBJ databases">
        <title>Sinomicrobium weinanense sp. nov., a halophilic bacteria isolated from saline-alkali soil.</title>
        <authorList>
            <person name="Wu P."/>
            <person name="Ren H."/>
            <person name="Mei Y."/>
            <person name="Liang Y."/>
            <person name="Chen Z."/>
        </authorList>
    </citation>
    <scope>NUCLEOTIDE SEQUENCE [LARGE SCALE GENOMIC DNA]</scope>
    <source>
        <strain evidence="3 4">FJxs</strain>
    </source>
</reference>
<accession>A0A926JP79</accession>
<dbReference type="EMBL" id="JACVDC010000003">
    <property type="protein sequence ID" value="MBC9794778.1"/>
    <property type="molecule type" value="Genomic_DNA"/>
</dbReference>
<feature type="region of interest" description="Disordered" evidence="1">
    <location>
        <begin position="33"/>
        <end position="56"/>
    </location>
</feature>
<proteinExistence type="predicted"/>
<dbReference type="PANTHER" id="PTHR47197">
    <property type="entry name" value="PROTEIN NIRF"/>
    <property type="match status" value="1"/>
</dbReference>
<dbReference type="RefSeq" id="WP_187963937.1">
    <property type="nucleotide sequence ID" value="NZ_JACVDC010000003.1"/>
</dbReference>
<dbReference type="InterPro" id="IPR011045">
    <property type="entry name" value="N2O_reductase_N"/>
</dbReference>
<sequence length="392" mass="43409">MINHYTKRPGFAVLLICLLLMVFSSCRSDDPIDFEGEDQTPEIPNEPPETPGEPGDTIRGFYLLNEGNMFQNKASLDYFDYTTGQYKRNMFSRANPDEVGGLGDVGNDIGIYGSKLYVVVNASNKVEVLDAETRKRLKQINVDNCRYITFYEGKAYLSTYLGTIGDPNAPNGMVAEIDTTSMNITRTVEVGRQPEELVARDGKIYVANSGGYSPPDYETTLSVIDIAGFQEVKRIEVAENLHRVKIDDEGDLYVSSRGDYFDIPSKLFVIDTKTDTVKTSFDLAVSDLAIHNGIAYVYSTEFSYVTGTNVISYNKIDVHTEEILEGSFITDGTEAKIETPYGIAIHPETGEILLTDAGDYVTPGTLYCFNAAGKLQWSVKTGDIPAHFAFMN</sequence>
<dbReference type="PANTHER" id="PTHR47197:SF3">
    <property type="entry name" value="DIHYDRO-HEME D1 DEHYDROGENASE"/>
    <property type="match status" value="1"/>
</dbReference>
<feature type="signal peptide" evidence="2">
    <location>
        <begin position="1"/>
        <end position="28"/>
    </location>
</feature>
<gene>
    <name evidence="3" type="ORF">IBL28_02265</name>
</gene>
<evidence type="ECO:0000256" key="1">
    <source>
        <dbReference type="SAM" id="MobiDB-lite"/>
    </source>
</evidence>
<dbReference type="InterPro" id="IPR031815">
    <property type="entry name" value="DUF5074"/>
</dbReference>
<comment type="caution">
    <text evidence="3">The sequence shown here is derived from an EMBL/GenBank/DDBJ whole genome shotgun (WGS) entry which is preliminary data.</text>
</comment>
<keyword evidence="2" id="KW-0732">Signal</keyword>
<dbReference type="InterPro" id="IPR051200">
    <property type="entry name" value="Host-pathogen_enzymatic-act"/>
</dbReference>
<organism evidence="3 4">
    <name type="scientific">Sinomicrobium weinanense</name>
    <dbReference type="NCBI Taxonomy" id="2842200"/>
    <lineage>
        <taxon>Bacteria</taxon>
        <taxon>Pseudomonadati</taxon>
        <taxon>Bacteroidota</taxon>
        <taxon>Flavobacteriia</taxon>
        <taxon>Flavobacteriales</taxon>
        <taxon>Flavobacteriaceae</taxon>
        <taxon>Sinomicrobium</taxon>
    </lineage>
</organism>
<evidence type="ECO:0000256" key="2">
    <source>
        <dbReference type="SAM" id="SignalP"/>
    </source>
</evidence>
<protein>
    <submittedName>
        <fullName evidence="3">YncE family protein</fullName>
    </submittedName>
</protein>
<name>A0A926JP79_9FLAO</name>
<feature type="chain" id="PRO_5036883987" evidence="2">
    <location>
        <begin position="29"/>
        <end position="392"/>
    </location>
</feature>